<proteinExistence type="predicted"/>
<comment type="caution">
    <text evidence="1">The sequence shown here is derived from an EMBL/GenBank/DDBJ whole genome shotgun (WGS) entry which is preliminary data.</text>
</comment>
<gene>
    <name evidence="1" type="ORF">GL284_06835</name>
</gene>
<dbReference type="RefSeq" id="WP_155043851.1">
    <property type="nucleotide sequence ID" value="NZ_WMIH01000004.1"/>
</dbReference>
<name>A0A6L6IWI7_9RHOB</name>
<dbReference type="EMBL" id="WMII01000005">
    <property type="protein sequence ID" value="MTH63978.1"/>
    <property type="molecule type" value="Genomic_DNA"/>
</dbReference>
<evidence type="ECO:0000313" key="2">
    <source>
        <dbReference type="Proteomes" id="UP000478740"/>
    </source>
</evidence>
<protein>
    <submittedName>
        <fullName evidence="1">Uncharacterized protein</fullName>
    </submittedName>
</protein>
<sequence>MQLLAHAQIAATTDTPAGFARIRNGADLTCRIVVHPHHARIFGGTLV</sequence>
<evidence type="ECO:0000313" key="1">
    <source>
        <dbReference type="EMBL" id="MTH63978.1"/>
    </source>
</evidence>
<keyword evidence="2" id="KW-1185">Reference proteome</keyword>
<organism evidence="1 2">
    <name type="scientific">Paracoccus shanxieyensis</name>
    <dbReference type="NCBI Taxonomy" id="2675752"/>
    <lineage>
        <taxon>Bacteria</taxon>
        <taxon>Pseudomonadati</taxon>
        <taxon>Pseudomonadota</taxon>
        <taxon>Alphaproteobacteria</taxon>
        <taxon>Rhodobacterales</taxon>
        <taxon>Paracoccaceae</taxon>
        <taxon>Paracoccus</taxon>
    </lineage>
</organism>
<accession>A0A6L6IWI7</accession>
<dbReference type="AlphaFoldDB" id="A0A6L6IWI7"/>
<dbReference type="Proteomes" id="UP000478740">
    <property type="component" value="Unassembled WGS sequence"/>
</dbReference>
<reference evidence="1 2" key="1">
    <citation type="submission" date="2019-11" db="EMBL/GenBank/DDBJ databases">
        <authorList>
            <person name="Dong K."/>
        </authorList>
    </citation>
    <scope>NUCLEOTIDE SEQUENCE [LARGE SCALE GENOMIC DNA]</scope>
    <source>
        <strain evidence="1 2">DK608</strain>
    </source>
</reference>